<dbReference type="InterPro" id="IPR036291">
    <property type="entry name" value="NAD(P)-bd_dom_sf"/>
</dbReference>
<keyword evidence="3" id="KW-1185">Reference proteome</keyword>
<dbReference type="Pfam" id="PF01370">
    <property type="entry name" value="Epimerase"/>
    <property type="match status" value="1"/>
</dbReference>
<reference evidence="2 3" key="1">
    <citation type="submission" date="2023-07" db="EMBL/GenBank/DDBJ databases">
        <title>Comparative genomics of wheat-associated soil bacteria to identify genetic determinants of phenazine resistance.</title>
        <authorList>
            <person name="Mouncey N."/>
        </authorList>
    </citation>
    <scope>NUCLEOTIDE SEQUENCE [LARGE SCALE GENOMIC DNA]</scope>
    <source>
        <strain evidence="2 3">W4I11</strain>
    </source>
</reference>
<feature type="domain" description="NAD-dependent epimerase/dehydratase" evidence="1">
    <location>
        <begin position="3"/>
        <end position="228"/>
    </location>
</feature>
<dbReference type="SUPFAM" id="SSF51735">
    <property type="entry name" value="NAD(P)-binding Rossmann-fold domains"/>
    <property type="match status" value="1"/>
</dbReference>
<dbReference type="PANTHER" id="PTHR43245:SF23">
    <property type="entry name" value="NAD(P)-BINDING DOMAIN-CONTAINING PROTEIN"/>
    <property type="match status" value="1"/>
</dbReference>
<dbReference type="InterPro" id="IPR050177">
    <property type="entry name" value="Lipid_A_modif_metabolic_enz"/>
</dbReference>
<accession>A0ABU0S3P7</accession>
<dbReference type="CDD" id="cd08946">
    <property type="entry name" value="SDR_e"/>
    <property type="match status" value="1"/>
</dbReference>
<sequence>MKILITGNMGYIGPVVAQHLRQTFPHATIVGVDSGLFAHCLTTNAFPETVIDEQIFADVRDLTSAIFEGVDAVVHLAAVSNDPMGSRFEQVTEEINQNATVRVAKLASENNVKRFIFASSCSMYGYAEGGARTEGDQLNPLTAYARSKVGAETGLQKISAHSGMVVTALRFATACGFSSRTRLDLVLNDFVASALNTGRISVMSDGTPWRPLIHIEDMARAIEWAIIRSPEHGQFLAVNAGSEVWNYQVHELAAAVQQAMPGVSVDINKNAQPDKRSYRVDFSLYRSLAPDHQPQVMLKEAIENLRDGLTAASFNSPADRPASLIRFNVLGNHLEQGRLGPDLRWITAGSPRAQSEISVAAA</sequence>
<evidence type="ECO:0000313" key="3">
    <source>
        <dbReference type="Proteomes" id="UP001237780"/>
    </source>
</evidence>
<evidence type="ECO:0000313" key="2">
    <source>
        <dbReference type="EMBL" id="MDQ0995385.1"/>
    </source>
</evidence>
<dbReference type="Proteomes" id="UP001237780">
    <property type="component" value="Unassembled WGS sequence"/>
</dbReference>
<dbReference type="RefSeq" id="WP_307276557.1">
    <property type="nucleotide sequence ID" value="NZ_JAUSZT010000002.1"/>
</dbReference>
<gene>
    <name evidence="2" type="ORF">QFZ34_000562</name>
</gene>
<dbReference type="Gene3D" id="3.40.50.720">
    <property type="entry name" value="NAD(P)-binding Rossmann-like Domain"/>
    <property type="match status" value="1"/>
</dbReference>
<name>A0ABU0S3P7_9HYPH</name>
<dbReference type="EMBL" id="JAUSZT010000002">
    <property type="protein sequence ID" value="MDQ0995385.1"/>
    <property type="molecule type" value="Genomic_DNA"/>
</dbReference>
<dbReference type="PANTHER" id="PTHR43245">
    <property type="entry name" value="BIFUNCTIONAL POLYMYXIN RESISTANCE PROTEIN ARNA"/>
    <property type="match status" value="1"/>
</dbReference>
<comment type="caution">
    <text evidence="2">The sequence shown here is derived from an EMBL/GenBank/DDBJ whole genome shotgun (WGS) entry which is preliminary data.</text>
</comment>
<protein>
    <submittedName>
        <fullName evidence="2">Nucleoside-diphosphate-sugar epimerase</fullName>
    </submittedName>
</protein>
<dbReference type="InterPro" id="IPR001509">
    <property type="entry name" value="Epimerase_deHydtase"/>
</dbReference>
<organism evidence="2 3">
    <name type="scientific">Phyllobacterium ifriqiyense</name>
    <dbReference type="NCBI Taxonomy" id="314238"/>
    <lineage>
        <taxon>Bacteria</taxon>
        <taxon>Pseudomonadati</taxon>
        <taxon>Pseudomonadota</taxon>
        <taxon>Alphaproteobacteria</taxon>
        <taxon>Hyphomicrobiales</taxon>
        <taxon>Phyllobacteriaceae</taxon>
        <taxon>Phyllobacterium</taxon>
    </lineage>
</organism>
<proteinExistence type="predicted"/>
<evidence type="ECO:0000259" key="1">
    <source>
        <dbReference type="Pfam" id="PF01370"/>
    </source>
</evidence>